<evidence type="ECO:0000313" key="1">
    <source>
        <dbReference type="EMBL" id="GFH49895.1"/>
    </source>
</evidence>
<keyword evidence="2" id="KW-1185">Reference proteome</keyword>
<dbReference type="Proteomes" id="UP001054902">
    <property type="component" value="Unassembled WGS sequence"/>
</dbReference>
<dbReference type="EMBL" id="BLLK01000038">
    <property type="protein sequence ID" value="GFH49895.1"/>
    <property type="molecule type" value="Genomic_DNA"/>
</dbReference>
<accession>A0AAD3H4C0</accession>
<dbReference type="AlphaFoldDB" id="A0AAD3H4C0"/>
<proteinExistence type="predicted"/>
<gene>
    <name evidence="1" type="ORF">CTEN210_06371</name>
</gene>
<reference evidence="1 2" key="1">
    <citation type="journal article" date="2021" name="Sci. Rep.">
        <title>The genome of the diatom Chaetoceros tenuissimus carries an ancient integrated fragment of an extant virus.</title>
        <authorList>
            <person name="Hongo Y."/>
            <person name="Kimura K."/>
            <person name="Takaki Y."/>
            <person name="Yoshida Y."/>
            <person name="Baba S."/>
            <person name="Kobayashi G."/>
            <person name="Nagasaki K."/>
            <person name="Hano T."/>
            <person name="Tomaru Y."/>
        </authorList>
    </citation>
    <scope>NUCLEOTIDE SEQUENCE [LARGE SCALE GENOMIC DNA]</scope>
    <source>
        <strain evidence="1 2">NIES-3715</strain>
    </source>
</reference>
<sequence length="291" mass="33648">MDISTFQSNLDFIKSLYSNKEWKDEDCKNDILEAVEECNEMLMNAFGKSLQRLWDHKSSAEAVEKVVRKFPSTLSYVDEDYREIPIVHAAGYEGFEYIPVLAQEGIKHKVGGEDARGGLLTIDSGRRNTLQILGYYGNDHAMKVNVFQELRELGLLQKNDIQEYKLLEWTCVSRSRDRFEYLVSWDPDALIETRVYNQPLIHYMVDEDEQHSSMHLLLKAGFEYHPKIGGILFVEDDEGMTGLDYMCEQKGVDAVISLLQQILSPSCDFPILHHVFIKEPKHIKLFTEKFP</sequence>
<organism evidence="1 2">
    <name type="scientific">Chaetoceros tenuissimus</name>
    <dbReference type="NCBI Taxonomy" id="426638"/>
    <lineage>
        <taxon>Eukaryota</taxon>
        <taxon>Sar</taxon>
        <taxon>Stramenopiles</taxon>
        <taxon>Ochrophyta</taxon>
        <taxon>Bacillariophyta</taxon>
        <taxon>Coscinodiscophyceae</taxon>
        <taxon>Chaetocerotophycidae</taxon>
        <taxon>Chaetocerotales</taxon>
        <taxon>Chaetocerotaceae</taxon>
        <taxon>Chaetoceros</taxon>
    </lineage>
</organism>
<comment type="caution">
    <text evidence="1">The sequence shown here is derived from an EMBL/GenBank/DDBJ whole genome shotgun (WGS) entry which is preliminary data.</text>
</comment>
<evidence type="ECO:0000313" key="2">
    <source>
        <dbReference type="Proteomes" id="UP001054902"/>
    </source>
</evidence>
<protein>
    <submittedName>
        <fullName evidence="1">Uncharacterized protein</fullName>
    </submittedName>
</protein>
<name>A0AAD3H4C0_9STRA</name>